<accession>S9SKW0</accession>
<dbReference type="PATRIC" id="fig|1117108.3.peg.4870"/>
<evidence type="ECO:0000313" key="4">
    <source>
        <dbReference type="EMBL" id="EPY04713.1"/>
    </source>
</evidence>
<name>S9SKW0_PAEAL</name>
<dbReference type="RefSeq" id="WP_021261920.1">
    <property type="nucleotide sequence ID" value="NZ_ATMT01000079.1"/>
</dbReference>
<dbReference type="GO" id="GO:0016798">
    <property type="term" value="F:hydrolase activity, acting on glycosyl bonds"/>
    <property type="evidence" value="ECO:0007669"/>
    <property type="project" value="InterPro"/>
</dbReference>
<gene>
    <name evidence="4" type="ORF">PAALTS15_23580</name>
</gene>
<dbReference type="AlphaFoldDB" id="S9SKW0"/>
<feature type="domain" description="CBM-cenC" evidence="3">
    <location>
        <begin position="231"/>
        <end position="370"/>
    </location>
</feature>
<feature type="chain" id="PRO_5004556603" evidence="2">
    <location>
        <begin position="27"/>
        <end position="390"/>
    </location>
</feature>
<evidence type="ECO:0000256" key="1">
    <source>
        <dbReference type="ARBA" id="ARBA00022801"/>
    </source>
</evidence>
<evidence type="ECO:0000256" key="2">
    <source>
        <dbReference type="SAM" id="SignalP"/>
    </source>
</evidence>
<dbReference type="Proteomes" id="UP000015344">
    <property type="component" value="Unassembled WGS sequence"/>
</dbReference>
<dbReference type="eggNOG" id="ENOG5030K9Q">
    <property type="taxonomic scope" value="Bacteria"/>
</dbReference>
<dbReference type="InterPro" id="IPR003305">
    <property type="entry name" value="CenC_carb-bd"/>
</dbReference>
<dbReference type="Pfam" id="PF02018">
    <property type="entry name" value="CBM_4_9"/>
    <property type="match status" value="2"/>
</dbReference>
<dbReference type="InterPro" id="IPR008979">
    <property type="entry name" value="Galactose-bd-like_sf"/>
</dbReference>
<comment type="caution">
    <text evidence="4">The sequence shown here is derived from an EMBL/GenBank/DDBJ whole genome shotgun (WGS) entry which is preliminary data.</text>
</comment>
<dbReference type="Gene3D" id="2.60.120.260">
    <property type="entry name" value="Galactose-binding domain-like"/>
    <property type="match status" value="2"/>
</dbReference>
<dbReference type="EMBL" id="ATMT01000079">
    <property type="protein sequence ID" value="EPY04713.1"/>
    <property type="molecule type" value="Genomic_DNA"/>
</dbReference>
<evidence type="ECO:0000313" key="5">
    <source>
        <dbReference type="Proteomes" id="UP000015344"/>
    </source>
</evidence>
<evidence type="ECO:0000259" key="3">
    <source>
        <dbReference type="Pfam" id="PF02018"/>
    </source>
</evidence>
<reference evidence="4 5" key="1">
    <citation type="submission" date="2013-05" db="EMBL/GenBank/DDBJ databases">
        <authorList>
            <person name="Strain E.A."/>
            <person name="Brown E."/>
            <person name="Allard M.W."/>
            <person name="Luo Y.L."/>
        </authorList>
    </citation>
    <scope>NUCLEOTIDE SEQUENCE [LARGE SCALE GENOMIC DNA]</scope>
    <source>
        <strain evidence="4 5">TS-15</strain>
    </source>
</reference>
<dbReference type="SUPFAM" id="SSF49785">
    <property type="entry name" value="Galactose-binding domain-like"/>
    <property type="match status" value="2"/>
</dbReference>
<feature type="domain" description="CBM-cenC" evidence="3">
    <location>
        <begin position="69"/>
        <end position="207"/>
    </location>
</feature>
<proteinExistence type="predicted"/>
<protein>
    <submittedName>
        <fullName evidence="4">Wall-associated protein</fullName>
    </submittedName>
</protein>
<organism evidence="4 5">
    <name type="scientific">Paenibacillus alvei TS-15</name>
    <dbReference type="NCBI Taxonomy" id="1117108"/>
    <lineage>
        <taxon>Bacteria</taxon>
        <taxon>Bacillati</taxon>
        <taxon>Bacillota</taxon>
        <taxon>Bacilli</taxon>
        <taxon>Bacillales</taxon>
        <taxon>Paenibacillaceae</taxon>
        <taxon>Paenibacillus</taxon>
    </lineage>
</organism>
<keyword evidence="2" id="KW-0732">Signal</keyword>
<keyword evidence="1" id="KW-0378">Hydrolase</keyword>
<sequence>MKKKIVASLFYVLGVCLLIFPHNAQALSSQQYTFNTSNQLDSVNDSDGMRVKYIYDKNGNVVRRVVDHNLFINGDFEAVGNGEVASGWRYWKSEGAVGTYSVTQSSVSSGQYAQKIEAQKIPSGAMNIYQDVQVTPNQKYSVSGRLLIERMRNANFDVAIHYFDRNYNLVGAETSFIYGTPASWLTFSGELTPPKGAAVARIHFHLQESGENGYGTVYLDALKMIQGTATDLFYNSSFQDIHARESTAAGWSVWKSEGSEGNVYRADKGLKPGQSSQIIDARKIPGGGINFYQDVPILPGARYELSADVKTEELNHSSLSFALHYFDSNYKLVGADTPVHVNTSMDWTRLQGQFIPPPNATLVRVHFHLSETGTNGKGKVYIANPKLKRM</sequence>
<feature type="signal peptide" evidence="2">
    <location>
        <begin position="1"/>
        <end position="26"/>
    </location>
</feature>